<dbReference type="InterPro" id="IPR036380">
    <property type="entry name" value="Isochorismatase-like_sf"/>
</dbReference>
<dbReference type="InterPro" id="IPR000868">
    <property type="entry name" value="Isochorismatase-like_dom"/>
</dbReference>
<dbReference type="GeneID" id="36517711"/>
<evidence type="ECO:0000313" key="9">
    <source>
        <dbReference type="EMBL" id="PRT56343.1"/>
    </source>
</evidence>
<dbReference type="PANTHER" id="PTHR11080:SF2">
    <property type="entry name" value="LD05707P"/>
    <property type="match status" value="1"/>
</dbReference>
<keyword evidence="2" id="KW-0662">Pyridine nucleotide biosynthesis</keyword>
<evidence type="ECO:0000256" key="2">
    <source>
        <dbReference type="ARBA" id="ARBA00022642"/>
    </source>
</evidence>
<dbReference type="Proteomes" id="UP000238350">
    <property type="component" value="Unassembled WGS sequence"/>
</dbReference>
<proteinExistence type="inferred from homology"/>
<accession>A0A2T0FMW2</accession>
<evidence type="ECO:0000256" key="1">
    <source>
        <dbReference type="ARBA" id="ARBA00006336"/>
    </source>
</evidence>
<sequence>MDALIIVDFQNDFVENGSLAVEGGLSLTGPINNLIHFRKWGCVIATKDWHPEKHISFASTHGTPVFSGIDLMINGRDTHLTLWPDHCVQESHGAMIVDGIDFKSIDLILPKGCDPEYEFYSAFRDVTKTKETELLGYLKSKAIKSVYVVGLALDFCVLHTALDAVEYGFDTTVLVSYTKPISVEGANRALHLLQENGVKCIMEAIN</sequence>
<keyword evidence="10" id="KW-1185">Reference proteome</keyword>
<dbReference type="GO" id="GO:0019363">
    <property type="term" value="P:pyridine nucleotide biosynthetic process"/>
    <property type="evidence" value="ECO:0007669"/>
    <property type="project" value="UniProtKB-KW"/>
</dbReference>
<dbReference type="PANTHER" id="PTHR11080">
    <property type="entry name" value="PYRAZINAMIDASE/NICOTINAMIDASE"/>
    <property type="match status" value="1"/>
</dbReference>
<dbReference type="GO" id="GO:0008936">
    <property type="term" value="F:nicotinamidase activity"/>
    <property type="evidence" value="ECO:0007669"/>
    <property type="project" value="UniProtKB-EC"/>
</dbReference>
<comment type="pathway">
    <text evidence="5">Cofactor biosynthesis; nicotinate biosynthesis; nicotinate from nicotinamide: step 1/1.</text>
</comment>
<dbReference type="OrthoDB" id="3341310at2759"/>
<evidence type="ECO:0000256" key="4">
    <source>
        <dbReference type="ARBA" id="ARBA00022801"/>
    </source>
</evidence>
<evidence type="ECO:0000256" key="7">
    <source>
        <dbReference type="ARBA" id="ARBA00043224"/>
    </source>
</evidence>
<keyword evidence="4" id="KW-0378">Hydrolase</keyword>
<evidence type="ECO:0000256" key="5">
    <source>
        <dbReference type="ARBA" id="ARBA00037900"/>
    </source>
</evidence>
<evidence type="ECO:0000256" key="6">
    <source>
        <dbReference type="ARBA" id="ARBA00039017"/>
    </source>
</evidence>
<organism evidence="9 10">
    <name type="scientific">Wickerhamiella sorbophila</name>
    <dbReference type="NCBI Taxonomy" id="45607"/>
    <lineage>
        <taxon>Eukaryota</taxon>
        <taxon>Fungi</taxon>
        <taxon>Dikarya</taxon>
        <taxon>Ascomycota</taxon>
        <taxon>Saccharomycotina</taxon>
        <taxon>Dipodascomycetes</taxon>
        <taxon>Dipodascales</taxon>
        <taxon>Trichomonascaceae</taxon>
        <taxon>Wickerhamiella</taxon>
    </lineage>
</organism>
<evidence type="ECO:0000256" key="3">
    <source>
        <dbReference type="ARBA" id="ARBA00022723"/>
    </source>
</evidence>
<dbReference type="CDD" id="cd01011">
    <property type="entry name" value="nicotinamidase"/>
    <property type="match status" value="1"/>
</dbReference>
<dbReference type="GO" id="GO:0046872">
    <property type="term" value="F:metal ion binding"/>
    <property type="evidence" value="ECO:0007669"/>
    <property type="project" value="UniProtKB-KW"/>
</dbReference>
<dbReference type="InterPro" id="IPR052347">
    <property type="entry name" value="Isochorismatase_Nicotinamidase"/>
</dbReference>
<evidence type="ECO:0000313" key="10">
    <source>
        <dbReference type="Proteomes" id="UP000238350"/>
    </source>
</evidence>
<gene>
    <name evidence="9" type="ORF">B9G98_03963</name>
</gene>
<dbReference type="SUPFAM" id="SSF52499">
    <property type="entry name" value="Isochorismatase-like hydrolases"/>
    <property type="match status" value="1"/>
</dbReference>
<reference evidence="9 10" key="1">
    <citation type="submission" date="2017-04" db="EMBL/GenBank/DDBJ databases">
        <title>Genome sequencing of [Candida] sorbophila.</title>
        <authorList>
            <person name="Ahn J.O."/>
        </authorList>
    </citation>
    <scope>NUCLEOTIDE SEQUENCE [LARGE SCALE GENOMIC DNA]</scope>
    <source>
        <strain evidence="9 10">DS02</strain>
    </source>
</reference>
<feature type="domain" description="Isochorismatase-like" evidence="8">
    <location>
        <begin position="3"/>
        <end position="200"/>
    </location>
</feature>
<name>A0A2T0FMW2_9ASCO</name>
<dbReference type="Gene3D" id="3.40.50.850">
    <property type="entry name" value="Isochorismatase-like"/>
    <property type="match status" value="1"/>
</dbReference>
<dbReference type="EMBL" id="NDIQ01000022">
    <property type="protein sequence ID" value="PRT56343.1"/>
    <property type="molecule type" value="Genomic_DNA"/>
</dbReference>
<dbReference type="Pfam" id="PF00857">
    <property type="entry name" value="Isochorismatase"/>
    <property type="match status" value="1"/>
</dbReference>
<dbReference type="STRING" id="45607.A0A2T0FMW2"/>
<comment type="caution">
    <text evidence="9">The sequence shown here is derived from an EMBL/GenBank/DDBJ whole genome shotgun (WGS) entry which is preliminary data.</text>
</comment>
<dbReference type="RefSeq" id="XP_024666288.1">
    <property type="nucleotide sequence ID" value="XM_024810520.1"/>
</dbReference>
<dbReference type="EC" id="3.5.1.19" evidence="6"/>
<protein>
    <recommendedName>
        <fullName evidence="6">nicotinamidase</fullName>
        <ecNumber evidence="6">3.5.1.19</ecNumber>
    </recommendedName>
    <alternativeName>
        <fullName evidence="7">Nicotinamide deamidase</fullName>
    </alternativeName>
</protein>
<evidence type="ECO:0000259" key="8">
    <source>
        <dbReference type="Pfam" id="PF00857"/>
    </source>
</evidence>
<dbReference type="AlphaFoldDB" id="A0A2T0FMW2"/>
<comment type="similarity">
    <text evidence="1">Belongs to the isochorismatase family.</text>
</comment>
<keyword evidence="3" id="KW-0479">Metal-binding</keyword>